<dbReference type="Proteomes" id="UP000583752">
    <property type="component" value="Unassembled WGS sequence"/>
</dbReference>
<evidence type="ECO:0000313" key="4">
    <source>
        <dbReference type="Proteomes" id="UP000583752"/>
    </source>
</evidence>
<dbReference type="RefSeq" id="WP_169464940.1">
    <property type="nucleotide sequence ID" value="NZ_JABBGG010000004.1"/>
</dbReference>
<evidence type="ECO:0000313" key="3">
    <source>
        <dbReference type="EMBL" id="NML61238.1"/>
    </source>
</evidence>
<dbReference type="InterPro" id="IPR008775">
    <property type="entry name" value="Phytyl_CoA_dOase-like"/>
</dbReference>
<accession>A0A848HRL5</accession>
<keyword evidence="3" id="KW-0223">Dioxygenase</keyword>
<keyword evidence="2" id="KW-0408">Iron</keyword>
<dbReference type="GO" id="GO:0016706">
    <property type="term" value="F:2-oxoglutarate-dependent dioxygenase activity"/>
    <property type="evidence" value="ECO:0007669"/>
    <property type="project" value="UniProtKB-ARBA"/>
</dbReference>
<keyword evidence="4" id="KW-1185">Reference proteome</keyword>
<dbReference type="AlphaFoldDB" id="A0A848HRL5"/>
<comment type="caution">
    <text evidence="3">The sequence shown here is derived from an EMBL/GenBank/DDBJ whole genome shotgun (WGS) entry which is preliminary data.</text>
</comment>
<dbReference type="SUPFAM" id="SSF51197">
    <property type="entry name" value="Clavaminate synthase-like"/>
    <property type="match status" value="1"/>
</dbReference>
<dbReference type="Gene3D" id="2.60.120.620">
    <property type="entry name" value="q2cbj1_9rhob like domain"/>
    <property type="match status" value="1"/>
</dbReference>
<name>A0A848HRL5_9BURK</name>
<proteinExistence type="predicted"/>
<dbReference type="GO" id="GO:0005506">
    <property type="term" value="F:iron ion binding"/>
    <property type="evidence" value="ECO:0007669"/>
    <property type="project" value="UniProtKB-ARBA"/>
</dbReference>
<protein>
    <submittedName>
        <fullName evidence="3">Phytanoyl-CoA dioxygenase family protein</fullName>
    </submittedName>
</protein>
<keyword evidence="3" id="KW-0560">Oxidoreductase</keyword>
<evidence type="ECO:0000256" key="1">
    <source>
        <dbReference type="ARBA" id="ARBA00022723"/>
    </source>
</evidence>
<sequence length="280" mass="31130">MLSREQHHIFHRDGYLMVPGFKSTDEIAQLRERAGQIVDAFDPGQNRSTFTTQNQATASDAYFLGSDNAVRCFFEEEAFDGAGQLRQPKALSINKIGHAMHDLDPVFDAFSRGPALDAVARGLGLAEPLIWQSMYIFKQPGIGGEVRWHQDAAFFDTDPVSVTTFWFALEDATIDNGCLWVEPGGHRGPMRERFLRNGDAIRMEKLDTTPWPDDSVAVPLEAKAGSLVVFHGLLPHYSAPNRSPASRHAYTLHVTDGRTAYSPQNWIQRGSGFPARGFLP</sequence>
<dbReference type="EMBL" id="JABBGG010000004">
    <property type="protein sequence ID" value="NML61238.1"/>
    <property type="molecule type" value="Genomic_DNA"/>
</dbReference>
<reference evidence="3 4" key="1">
    <citation type="submission" date="2020-04" db="EMBL/GenBank/DDBJ databases">
        <title>Massilia sp. RP-1-19 isolated from soil.</title>
        <authorList>
            <person name="Dahal R.H."/>
        </authorList>
    </citation>
    <scope>NUCLEOTIDE SEQUENCE [LARGE SCALE GENOMIC DNA]</scope>
    <source>
        <strain evidence="3 4">RP-1-19</strain>
    </source>
</reference>
<dbReference type="PANTHER" id="PTHR20883:SF15">
    <property type="entry name" value="PHYTANOYL-COA DIOXYGENASE DOMAIN-CONTAINING PROTEIN 1"/>
    <property type="match status" value="1"/>
</dbReference>
<gene>
    <name evidence="3" type="ORF">HHL21_09130</name>
</gene>
<evidence type="ECO:0000256" key="2">
    <source>
        <dbReference type="ARBA" id="ARBA00023004"/>
    </source>
</evidence>
<dbReference type="PANTHER" id="PTHR20883">
    <property type="entry name" value="PHYTANOYL-COA DIOXYGENASE DOMAIN CONTAINING 1"/>
    <property type="match status" value="1"/>
</dbReference>
<dbReference type="Pfam" id="PF05721">
    <property type="entry name" value="PhyH"/>
    <property type="match status" value="1"/>
</dbReference>
<keyword evidence="1" id="KW-0479">Metal-binding</keyword>
<organism evidence="3 4">
    <name type="scientific">Massilia polaris</name>
    <dbReference type="NCBI Taxonomy" id="2728846"/>
    <lineage>
        <taxon>Bacteria</taxon>
        <taxon>Pseudomonadati</taxon>
        <taxon>Pseudomonadota</taxon>
        <taxon>Betaproteobacteria</taxon>
        <taxon>Burkholderiales</taxon>
        <taxon>Oxalobacteraceae</taxon>
        <taxon>Telluria group</taxon>
        <taxon>Massilia</taxon>
    </lineage>
</organism>